<dbReference type="PANTHER" id="PTHR30629">
    <property type="entry name" value="PROPHAGE INTEGRASE"/>
    <property type="match status" value="1"/>
</dbReference>
<keyword evidence="4" id="KW-0233">DNA recombination</keyword>
<keyword evidence="3" id="KW-0238">DNA-binding</keyword>
<feature type="domain" description="Tyr recombinase" evidence="5">
    <location>
        <begin position="202"/>
        <end position="387"/>
    </location>
</feature>
<dbReference type="PANTHER" id="PTHR30629:SF2">
    <property type="entry name" value="PROPHAGE INTEGRASE INTS-RELATED"/>
    <property type="match status" value="1"/>
</dbReference>
<dbReference type="AlphaFoldDB" id="A0A149UTX9"/>
<dbReference type="PROSITE" id="PS51898">
    <property type="entry name" value="TYR_RECOMBINASE"/>
    <property type="match status" value="1"/>
</dbReference>
<dbReference type="InterPro" id="IPR050808">
    <property type="entry name" value="Phage_Integrase"/>
</dbReference>
<dbReference type="GO" id="GO:0003677">
    <property type="term" value="F:DNA binding"/>
    <property type="evidence" value="ECO:0007669"/>
    <property type="project" value="UniProtKB-KW"/>
</dbReference>
<evidence type="ECO:0000256" key="1">
    <source>
        <dbReference type="ARBA" id="ARBA00008857"/>
    </source>
</evidence>
<dbReference type="Pfam" id="PF13356">
    <property type="entry name" value="Arm-DNA-bind_3"/>
    <property type="match status" value="1"/>
</dbReference>
<comment type="similarity">
    <text evidence="1">Belongs to the 'phage' integrase family.</text>
</comment>
<keyword evidence="2" id="KW-0229">DNA integration</keyword>
<name>A0A149UTX9_9PROT</name>
<dbReference type="Pfam" id="PF22022">
    <property type="entry name" value="Phage_int_M"/>
    <property type="match status" value="1"/>
</dbReference>
<dbReference type="InterPro" id="IPR038488">
    <property type="entry name" value="Integrase_DNA-bd_sf"/>
</dbReference>
<evidence type="ECO:0000256" key="3">
    <source>
        <dbReference type="ARBA" id="ARBA00023125"/>
    </source>
</evidence>
<dbReference type="InterPro" id="IPR011010">
    <property type="entry name" value="DNA_brk_join_enz"/>
</dbReference>
<dbReference type="Gene3D" id="3.30.160.390">
    <property type="entry name" value="Integrase, DNA-binding domain"/>
    <property type="match status" value="1"/>
</dbReference>
<dbReference type="Pfam" id="PF00589">
    <property type="entry name" value="Phage_integrase"/>
    <property type="match status" value="1"/>
</dbReference>
<evidence type="ECO:0000313" key="7">
    <source>
        <dbReference type="Proteomes" id="UP000075312"/>
    </source>
</evidence>
<dbReference type="Gene3D" id="1.10.150.130">
    <property type="match status" value="1"/>
</dbReference>
<evidence type="ECO:0000259" key="5">
    <source>
        <dbReference type="PROSITE" id="PS51898"/>
    </source>
</evidence>
<dbReference type="RefSeq" id="WP_062142732.1">
    <property type="nucleotide sequence ID" value="NZ_LHZY01000029.1"/>
</dbReference>
<protein>
    <submittedName>
        <fullName evidence="6">Integrase</fullName>
    </submittedName>
</protein>
<dbReference type="CDD" id="cd00801">
    <property type="entry name" value="INT_P4_C"/>
    <property type="match status" value="1"/>
</dbReference>
<comment type="caution">
    <text evidence="6">The sequence shown here is derived from an EMBL/GenBank/DDBJ whole genome shotgun (WGS) entry which is preliminary data.</text>
</comment>
<proteinExistence type="inferred from homology"/>
<evidence type="ECO:0000313" key="6">
    <source>
        <dbReference type="EMBL" id="KXV71305.1"/>
    </source>
</evidence>
<dbReference type="InterPro" id="IPR013762">
    <property type="entry name" value="Integrase-like_cat_sf"/>
</dbReference>
<accession>A0A149UTX9</accession>
<dbReference type="InterPro" id="IPR025166">
    <property type="entry name" value="Integrase_DNA_bind_dom"/>
</dbReference>
<sequence length="410" mass="46268">MLTETKIKAAKPDAKAYRLPDSGGLYVHVMPGGSKIWRLRYRIGGKEQTLTIGAYPDISLRVARERRDAAKDMLKQGINPSADKQMASALAPPGTIETFETVAREWYGQRKDMWRGKHAADVITSLERDVFPLLGKYAPSKITPKMTLHVLRLIEDRGSIETAHRVRQRMSEVFVHAIATDRAETDPAAIVKPALRPVSRGHQPAITDLDKARAMISKIEEAPSHPVTQLGLRLLYLTGVRPGEVRGALWEEFHGLDTQEPTWIIPAERMKMAREHIVPLSRQAVETIEALRPFSGRFPHLFPNARRPMMVMSENAIGYLINRAGFHHRHVPHGFRATFSSVMNERYKEDHAIIELMLAHVSKDKVAGAYNRALHLERRRELAQIWADLICDGQRPVAELVQAARKQSAL</sequence>
<dbReference type="PATRIC" id="fig|178900.6.peg.3152"/>
<dbReference type="InterPro" id="IPR002104">
    <property type="entry name" value="Integrase_catalytic"/>
</dbReference>
<dbReference type="InterPro" id="IPR053876">
    <property type="entry name" value="Phage_int_M"/>
</dbReference>
<dbReference type="GO" id="GO:0015074">
    <property type="term" value="P:DNA integration"/>
    <property type="evidence" value="ECO:0007669"/>
    <property type="project" value="UniProtKB-KW"/>
</dbReference>
<evidence type="ECO:0000256" key="2">
    <source>
        <dbReference type="ARBA" id="ARBA00022908"/>
    </source>
</evidence>
<dbReference type="SUPFAM" id="SSF56349">
    <property type="entry name" value="DNA breaking-rejoining enzymes"/>
    <property type="match status" value="1"/>
</dbReference>
<gene>
    <name evidence="6" type="ORF">AD952_09700</name>
</gene>
<organism evidence="6 7">
    <name type="scientific">Acetobacter cerevisiae</name>
    <dbReference type="NCBI Taxonomy" id="178900"/>
    <lineage>
        <taxon>Bacteria</taxon>
        <taxon>Pseudomonadati</taxon>
        <taxon>Pseudomonadota</taxon>
        <taxon>Alphaproteobacteria</taxon>
        <taxon>Acetobacterales</taxon>
        <taxon>Acetobacteraceae</taxon>
        <taxon>Acetobacter</taxon>
    </lineage>
</organism>
<dbReference type="Gene3D" id="1.10.443.10">
    <property type="entry name" value="Intergrase catalytic core"/>
    <property type="match status" value="1"/>
</dbReference>
<dbReference type="Proteomes" id="UP000075312">
    <property type="component" value="Unassembled WGS sequence"/>
</dbReference>
<dbReference type="EMBL" id="LHZY01000029">
    <property type="protein sequence ID" value="KXV71305.1"/>
    <property type="molecule type" value="Genomic_DNA"/>
</dbReference>
<reference evidence="6 7" key="1">
    <citation type="submission" date="2015-06" db="EMBL/GenBank/DDBJ databases">
        <title>Improved classification and identification of acetic acid bacteria using matrix-assisted laser desorption/ionization time-of-flight mass spectrometry; Gluconobacter nephelii and Gluconobacter uchimurae are later heterotypic synonyms of Gluconobacter japonicus and Gluconobacter oxydans, respectively.</title>
        <authorList>
            <person name="Li L."/>
            <person name="Cleenwerck I."/>
            <person name="De Vuyst L."/>
            <person name="Vandamme P."/>
        </authorList>
    </citation>
    <scope>NUCLEOTIDE SEQUENCE [LARGE SCALE GENOMIC DNA]</scope>
    <source>
        <strain evidence="6 7">LMG 1608</strain>
    </source>
</reference>
<dbReference type="GO" id="GO:0006310">
    <property type="term" value="P:DNA recombination"/>
    <property type="evidence" value="ECO:0007669"/>
    <property type="project" value="UniProtKB-KW"/>
</dbReference>
<dbReference type="InterPro" id="IPR010998">
    <property type="entry name" value="Integrase_recombinase_N"/>
</dbReference>
<evidence type="ECO:0000256" key="4">
    <source>
        <dbReference type="ARBA" id="ARBA00023172"/>
    </source>
</evidence>